<reference evidence="4" key="1">
    <citation type="submission" date="2022-03" db="EMBL/GenBank/DDBJ databases">
        <title>Fererhizobium litorale gen. nov., sp. nov., isolated from sandy sediments of the Sea of Japan seashore.</title>
        <authorList>
            <person name="Romanenko L."/>
            <person name="Kurilenko V."/>
            <person name="Otstavnykh N."/>
            <person name="Svetashev V."/>
            <person name="Tekutyeva L."/>
            <person name="Isaeva M."/>
            <person name="Mikhailov V."/>
        </authorList>
    </citation>
    <scope>NUCLEOTIDE SEQUENCE</scope>
    <source>
        <strain evidence="4">KMM 9576</strain>
    </source>
</reference>
<feature type="DNA-binding region" description="OmpR/PhoB-type" evidence="2">
    <location>
        <begin position="43"/>
        <end position="141"/>
    </location>
</feature>
<dbReference type="GO" id="GO:0003677">
    <property type="term" value="F:DNA binding"/>
    <property type="evidence" value="ECO:0007669"/>
    <property type="project" value="UniProtKB-UniRule"/>
</dbReference>
<dbReference type="GO" id="GO:0000160">
    <property type="term" value="P:phosphorelay signal transduction system"/>
    <property type="evidence" value="ECO:0007669"/>
    <property type="project" value="InterPro"/>
</dbReference>
<keyword evidence="5" id="KW-1185">Reference proteome</keyword>
<dbReference type="GO" id="GO:0006355">
    <property type="term" value="P:regulation of DNA-templated transcription"/>
    <property type="evidence" value="ECO:0007669"/>
    <property type="project" value="InterPro"/>
</dbReference>
<proteinExistence type="predicted"/>
<dbReference type="InterPro" id="IPR001867">
    <property type="entry name" value="OmpR/PhoB-type_DNA-bd"/>
</dbReference>
<evidence type="ECO:0000313" key="5">
    <source>
        <dbReference type="Proteomes" id="UP001161580"/>
    </source>
</evidence>
<dbReference type="InterPro" id="IPR036388">
    <property type="entry name" value="WH-like_DNA-bd_sf"/>
</dbReference>
<dbReference type="InterPro" id="IPR016032">
    <property type="entry name" value="Sig_transdc_resp-reg_C-effctor"/>
</dbReference>
<protein>
    <submittedName>
        <fullName evidence="4">Helix-turn-helix transcriptional regulator</fullName>
    </submittedName>
</protein>
<dbReference type="Gene3D" id="3.40.50.300">
    <property type="entry name" value="P-loop containing nucleotide triphosphate hydrolases"/>
    <property type="match status" value="1"/>
</dbReference>
<dbReference type="EMBL" id="JALDYZ010000007">
    <property type="protein sequence ID" value="MDI7923140.1"/>
    <property type="molecule type" value="Genomic_DNA"/>
</dbReference>
<organism evidence="4 5">
    <name type="scientific">Ferirhizobium litorale</name>
    <dbReference type="NCBI Taxonomy" id="2927786"/>
    <lineage>
        <taxon>Bacteria</taxon>
        <taxon>Pseudomonadati</taxon>
        <taxon>Pseudomonadota</taxon>
        <taxon>Alphaproteobacteria</taxon>
        <taxon>Hyphomicrobiales</taxon>
        <taxon>Rhizobiaceae</taxon>
        <taxon>Ferirhizobium</taxon>
    </lineage>
</organism>
<name>A0AAE3QDF7_9HYPH</name>
<evidence type="ECO:0000313" key="4">
    <source>
        <dbReference type="EMBL" id="MDI7923140.1"/>
    </source>
</evidence>
<dbReference type="CDD" id="cd00383">
    <property type="entry name" value="trans_reg_C"/>
    <property type="match status" value="1"/>
</dbReference>
<dbReference type="Pfam" id="PF25872">
    <property type="entry name" value="HTH_77"/>
    <property type="match status" value="1"/>
</dbReference>
<keyword evidence="1 2" id="KW-0238">DNA-binding</keyword>
<dbReference type="PANTHER" id="PTHR47691">
    <property type="entry name" value="REGULATOR-RELATED"/>
    <property type="match status" value="1"/>
</dbReference>
<evidence type="ECO:0000256" key="1">
    <source>
        <dbReference type="ARBA" id="ARBA00023125"/>
    </source>
</evidence>
<comment type="caution">
    <text evidence="4">The sequence shown here is derived from an EMBL/GenBank/DDBJ whole genome shotgun (WGS) entry which is preliminary data.</text>
</comment>
<accession>A0AAE3QDF7</accession>
<dbReference type="InterPro" id="IPR058852">
    <property type="entry name" value="HTH_77"/>
</dbReference>
<dbReference type="SMART" id="SM00862">
    <property type="entry name" value="Trans_reg_C"/>
    <property type="match status" value="1"/>
</dbReference>
<dbReference type="SUPFAM" id="SSF52540">
    <property type="entry name" value="P-loop containing nucleoside triphosphate hydrolases"/>
    <property type="match status" value="1"/>
</dbReference>
<sequence>MQITSDPTRKLSAATQPSIRECHVTPFPGRTAGGADRKAASTPPCIRIGPFCLYPAERRLLKNGRPVALGSRALDILTVLIENAGRVVTKQQLIAHVWQNVTVDEGCLRVHIANLRKVLGDGRDNARYIANVAGRGYSLVVPVGGSGHHAEVEATTEGRDASALPRHLSPLIGRDQDIGEVCKLMAALQMVTLCGPGGVGKTKVALAVATRIGNLFPDGVRFLDLGAQTGADAVSDILAAGLELAPNLADPTKAILACLRDKKMLLVLDCCEHVVEPAAALAESICREAPGVAVLATSREQLRVEGEHVYQLGSLGVPPEDAIISADNIRDYPSAQLFLDRAVAAGYCPDLTDDDANTVADICRRTDGIALALEFAAGRVAMLGLRATAALLGSRLNLQWKGRRTAMSRHQTLAATLDWSYELLSDLEAAVLRSLSLFPASFDLEDACHVAADRQGVAPRDVVEALGQLVIKSLVVADTRASTARYRLLVATRTYSRVKLVEAGEAAFAARRYVMYEDSLLEGLPGQPFYVADCRSRLEPRVEAAALQLNGCIAVRDRAAN</sequence>
<dbReference type="PROSITE" id="PS51755">
    <property type="entry name" value="OMPR_PHOB"/>
    <property type="match status" value="1"/>
</dbReference>
<gene>
    <name evidence="4" type="ORF">MRS75_13730</name>
</gene>
<dbReference type="AlphaFoldDB" id="A0AAE3QDF7"/>
<dbReference type="PANTHER" id="PTHR47691:SF3">
    <property type="entry name" value="HTH-TYPE TRANSCRIPTIONAL REGULATOR RV0890C-RELATED"/>
    <property type="match status" value="1"/>
</dbReference>
<dbReference type="Pfam" id="PF00486">
    <property type="entry name" value="Trans_reg_C"/>
    <property type="match status" value="1"/>
</dbReference>
<evidence type="ECO:0000256" key="2">
    <source>
        <dbReference type="PROSITE-ProRule" id="PRU01091"/>
    </source>
</evidence>
<evidence type="ECO:0000259" key="3">
    <source>
        <dbReference type="PROSITE" id="PS51755"/>
    </source>
</evidence>
<dbReference type="Gene3D" id="1.10.10.10">
    <property type="entry name" value="Winged helix-like DNA-binding domain superfamily/Winged helix DNA-binding domain"/>
    <property type="match status" value="1"/>
</dbReference>
<dbReference type="RefSeq" id="WP_311789181.1">
    <property type="nucleotide sequence ID" value="NZ_JALDYY010000025.1"/>
</dbReference>
<feature type="domain" description="OmpR/PhoB-type" evidence="3">
    <location>
        <begin position="43"/>
        <end position="141"/>
    </location>
</feature>
<dbReference type="InterPro" id="IPR027417">
    <property type="entry name" value="P-loop_NTPase"/>
</dbReference>
<dbReference type="Proteomes" id="UP001161580">
    <property type="component" value="Unassembled WGS sequence"/>
</dbReference>
<dbReference type="SUPFAM" id="SSF46894">
    <property type="entry name" value="C-terminal effector domain of the bipartite response regulators"/>
    <property type="match status" value="1"/>
</dbReference>